<dbReference type="PANTHER" id="PTHR36154">
    <property type="entry name" value="DNA-BINDING TRANSCRIPTIONAL ACTIVATOR ALPA"/>
    <property type="match status" value="1"/>
</dbReference>
<organism evidence="1 2">
    <name type="scientific">Kluyvera intermedia</name>
    <name type="common">Enterobacter intermedius</name>
    <dbReference type="NCBI Taxonomy" id="61648"/>
    <lineage>
        <taxon>Bacteria</taxon>
        <taxon>Pseudomonadati</taxon>
        <taxon>Pseudomonadota</taxon>
        <taxon>Gammaproteobacteria</taxon>
        <taxon>Enterobacterales</taxon>
        <taxon>Enterobacteriaceae</taxon>
        <taxon>Kluyvera</taxon>
    </lineage>
</organism>
<dbReference type="Pfam" id="PF05930">
    <property type="entry name" value="Phage_AlpA"/>
    <property type="match status" value="1"/>
</dbReference>
<dbReference type="EMBL" id="DACSUM010000088">
    <property type="protein sequence ID" value="HAT3584999.1"/>
    <property type="molecule type" value="Genomic_DNA"/>
</dbReference>
<dbReference type="InterPro" id="IPR010260">
    <property type="entry name" value="AlpA"/>
</dbReference>
<dbReference type="Gene3D" id="1.10.238.160">
    <property type="match status" value="1"/>
</dbReference>
<dbReference type="InterPro" id="IPR052931">
    <property type="entry name" value="Prophage_regulatory_activator"/>
</dbReference>
<evidence type="ECO:0000313" key="1">
    <source>
        <dbReference type="EMBL" id="HAT3584999.1"/>
    </source>
</evidence>
<gene>
    <name evidence="1" type="ORF">I8531_005412</name>
</gene>
<name>A0A9P3TD07_KLUIN</name>
<evidence type="ECO:0000313" key="2">
    <source>
        <dbReference type="Proteomes" id="UP000867740"/>
    </source>
</evidence>
<dbReference type="RefSeq" id="WP_047373157.1">
    <property type="nucleotide sequence ID" value="NZ_CABMNU010000005.1"/>
</dbReference>
<comment type="caution">
    <text evidence="1">The sequence shown here is derived from an EMBL/GenBank/DDBJ whole genome shotgun (WGS) entry which is preliminary data.</text>
</comment>
<proteinExistence type="predicted"/>
<dbReference type="Proteomes" id="UP000867740">
    <property type="component" value="Unassembled WGS sequence"/>
</dbReference>
<accession>A0A9P3TD07</accession>
<reference evidence="1" key="1">
    <citation type="journal article" date="2018" name="Genome Biol.">
        <title>SKESA: strategic k-mer extension for scrupulous assemblies.</title>
        <authorList>
            <person name="Souvorov A."/>
            <person name="Agarwala R."/>
            <person name="Lipman D.J."/>
        </authorList>
    </citation>
    <scope>NUCLEOTIDE SEQUENCE</scope>
    <source>
        <strain evidence="1">CAVp300</strain>
    </source>
</reference>
<dbReference type="AlphaFoldDB" id="A0A9P3TD07"/>
<sequence length="67" mass="7915">MKETKRLIRLKEVIDKTGYCRAWIYRLIKDNSFPAPVKIGERSIAFIESEVDQWIDNKIFNSRNKAA</sequence>
<protein>
    <submittedName>
        <fullName evidence="1">AlpA family transcriptional regulator</fullName>
    </submittedName>
</protein>
<dbReference type="PANTHER" id="PTHR36154:SF1">
    <property type="entry name" value="DNA-BINDING TRANSCRIPTIONAL ACTIVATOR ALPA"/>
    <property type="match status" value="1"/>
</dbReference>
<reference evidence="1" key="2">
    <citation type="submission" date="2020-10" db="EMBL/GenBank/DDBJ databases">
        <authorList>
            <consortium name="NCBI Pathogen Detection Project"/>
        </authorList>
    </citation>
    <scope>NUCLEOTIDE SEQUENCE</scope>
    <source>
        <strain evidence="1">CAVp300</strain>
    </source>
</reference>